<proteinExistence type="inferred from homology"/>
<dbReference type="InterPro" id="IPR006134">
    <property type="entry name" value="DNA-dir_DNA_pol_B_multi_dom"/>
</dbReference>
<dbReference type="EMBL" id="QKYT01000546">
    <property type="protein sequence ID" value="RIA83738.1"/>
    <property type="molecule type" value="Genomic_DNA"/>
</dbReference>
<keyword evidence="10" id="KW-1185">Reference proteome</keyword>
<protein>
    <recommendedName>
        <fullName evidence="2">DNA-directed DNA polymerase</fullName>
        <ecNumber evidence="2">2.7.7.7</ecNumber>
    </recommendedName>
</protein>
<dbReference type="PANTHER" id="PTHR10322">
    <property type="entry name" value="DNA POLYMERASE CATALYTIC SUBUNIT"/>
    <property type="match status" value="1"/>
</dbReference>
<reference evidence="9 10" key="1">
    <citation type="submission" date="2018-06" db="EMBL/GenBank/DDBJ databases">
        <title>Comparative genomics reveals the genomic features of Rhizophagus irregularis, R. cerebriforme, R. diaphanum and Gigaspora rosea, and their symbiotic lifestyle signature.</title>
        <authorList>
            <person name="Morin E."/>
            <person name="San Clemente H."/>
            <person name="Chen E.C.H."/>
            <person name="De La Providencia I."/>
            <person name="Hainaut M."/>
            <person name="Kuo A."/>
            <person name="Kohler A."/>
            <person name="Murat C."/>
            <person name="Tang N."/>
            <person name="Roy S."/>
            <person name="Loubradou J."/>
            <person name="Henrissat B."/>
            <person name="Grigoriev I.V."/>
            <person name="Corradi N."/>
            <person name="Roux C."/>
            <person name="Martin F.M."/>
        </authorList>
    </citation>
    <scope>NUCLEOTIDE SEQUENCE [LARGE SCALE GENOMIC DNA]</scope>
    <source>
        <strain evidence="9 10">DAOM 227022</strain>
    </source>
</reference>
<name>A0A397SCP1_9GLOM</name>
<dbReference type="STRING" id="658196.A0A397SCP1"/>
<comment type="caution">
    <text evidence="9">The sequence shown here is derived from an EMBL/GenBank/DDBJ whole genome shotgun (WGS) entry which is preliminary data.</text>
</comment>
<comment type="catalytic activity">
    <reaction evidence="7">
        <text>DNA(n) + a 2'-deoxyribonucleoside 5'-triphosphate = DNA(n+1) + diphosphate</text>
        <dbReference type="Rhea" id="RHEA:22508"/>
        <dbReference type="Rhea" id="RHEA-COMP:17339"/>
        <dbReference type="Rhea" id="RHEA-COMP:17340"/>
        <dbReference type="ChEBI" id="CHEBI:33019"/>
        <dbReference type="ChEBI" id="CHEBI:61560"/>
        <dbReference type="ChEBI" id="CHEBI:173112"/>
        <dbReference type="EC" id="2.7.7.7"/>
    </reaction>
</comment>
<dbReference type="EC" id="2.7.7.7" evidence="2"/>
<evidence type="ECO:0000256" key="7">
    <source>
        <dbReference type="ARBA" id="ARBA00049244"/>
    </source>
</evidence>
<dbReference type="Proteomes" id="UP000265703">
    <property type="component" value="Unassembled WGS sequence"/>
</dbReference>
<accession>A0A397SCP1</accession>
<dbReference type="GO" id="GO:0003887">
    <property type="term" value="F:DNA-directed DNA polymerase activity"/>
    <property type="evidence" value="ECO:0007669"/>
    <property type="project" value="UniProtKB-KW"/>
</dbReference>
<keyword evidence="4" id="KW-0548">Nucleotidyltransferase</keyword>
<organism evidence="9 10">
    <name type="scientific">Glomus cerebriforme</name>
    <dbReference type="NCBI Taxonomy" id="658196"/>
    <lineage>
        <taxon>Eukaryota</taxon>
        <taxon>Fungi</taxon>
        <taxon>Fungi incertae sedis</taxon>
        <taxon>Mucoromycota</taxon>
        <taxon>Glomeromycotina</taxon>
        <taxon>Glomeromycetes</taxon>
        <taxon>Glomerales</taxon>
        <taxon>Glomeraceae</taxon>
        <taxon>Glomus</taxon>
    </lineage>
</organism>
<dbReference type="OrthoDB" id="6755010at2759"/>
<dbReference type="InterPro" id="IPR036397">
    <property type="entry name" value="RNaseH_sf"/>
</dbReference>
<keyword evidence="3" id="KW-0808">Transferase</keyword>
<dbReference type="PANTHER" id="PTHR10322:SF23">
    <property type="entry name" value="DNA POLYMERASE DELTA CATALYTIC SUBUNIT"/>
    <property type="match status" value="1"/>
</dbReference>
<dbReference type="GO" id="GO:0000166">
    <property type="term" value="F:nucleotide binding"/>
    <property type="evidence" value="ECO:0007669"/>
    <property type="project" value="InterPro"/>
</dbReference>
<dbReference type="Gene3D" id="3.90.1600.10">
    <property type="entry name" value="Palm domain of DNA polymerase"/>
    <property type="match status" value="1"/>
</dbReference>
<dbReference type="InterPro" id="IPR023211">
    <property type="entry name" value="DNA_pol_palm_dom_sf"/>
</dbReference>
<evidence type="ECO:0000256" key="2">
    <source>
        <dbReference type="ARBA" id="ARBA00012417"/>
    </source>
</evidence>
<keyword evidence="5" id="KW-0239">DNA-directed DNA polymerase</keyword>
<dbReference type="InterPro" id="IPR043502">
    <property type="entry name" value="DNA/RNA_pol_sf"/>
</dbReference>
<dbReference type="InterPro" id="IPR006172">
    <property type="entry name" value="DNA-dir_DNA_pol_B"/>
</dbReference>
<evidence type="ECO:0000256" key="6">
    <source>
        <dbReference type="ARBA" id="ARBA00023125"/>
    </source>
</evidence>
<keyword evidence="6" id="KW-0238">DNA-binding</keyword>
<feature type="domain" description="DNA-directed DNA polymerase family B multifunctional" evidence="8">
    <location>
        <begin position="109"/>
        <end position="473"/>
    </location>
</feature>
<evidence type="ECO:0000313" key="10">
    <source>
        <dbReference type="Proteomes" id="UP000265703"/>
    </source>
</evidence>
<dbReference type="InterPro" id="IPR050240">
    <property type="entry name" value="DNA_pol_type-B"/>
</dbReference>
<gene>
    <name evidence="9" type="ORF">C1645_833353</name>
</gene>
<dbReference type="GO" id="GO:0006261">
    <property type="term" value="P:DNA-templated DNA replication"/>
    <property type="evidence" value="ECO:0007669"/>
    <property type="project" value="TreeGrafter"/>
</dbReference>
<evidence type="ECO:0000259" key="8">
    <source>
        <dbReference type="Pfam" id="PF00136"/>
    </source>
</evidence>
<dbReference type="AlphaFoldDB" id="A0A397SCP1"/>
<evidence type="ECO:0000256" key="4">
    <source>
        <dbReference type="ARBA" id="ARBA00022695"/>
    </source>
</evidence>
<comment type="similarity">
    <text evidence="1">Belongs to the DNA polymerase type-B family.</text>
</comment>
<dbReference type="InterPro" id="IPR012337">
    <property type="entry name" value="RNaseH-like_sf"/>
</dbReference>
<evidence type="ECO:0000256" key="1">
    <source>
        <dbReference type="ARBA" id="ARBA00005755"/>
    </source>
</evidence>
<dbReference type="Pfam" id="PF00136">
    <property type="entry name" value="DNA_pol_B"/>
    <property type="match status" value="1"/>
</dbReference>
<dbReference type="SUPFAM" id="SSF56672">
    <property type="entry name" value="DNA/RNA polymerases"/>
    <property type="match status" value="1"/>
</dbReference>
<sequence>MEKVKKLGVLEWKFNQMSLKPSSLEKITKWQYQYKIKVNDMPFHSKHLKIPECVAIDVRPCFMKLYSKAEKSSLAFYLNECGLESKMDMPFHHMFKYYRNALKEKDVTMAEQMRKIVEYCIIDTLSCQQLLIKRNGDKEQTETGKYPGAYVFPPIKGLENRHPVTGLDFTSLYPNLIIMYKLSPNKIILSEEQALSIECSGKKLHKIKFLFNGNPIHTWSVRHNNISKDKAKKEDMKLVVSSLGLGESLSLSEAIEQVLANAKEEKRTDVKQYAFKVYMNTFYGTVGDSKSSFFLRELAGGITSAGQKNIKLVADFIKNKGFGIKCGDTDSLYLICPEDFQKCDEAYNNGRILKEEYWSRIVEISMEEIEKLRDEVNEFLRKDNGSSYLKMVYEKVLFPVVFIGKKKYYGIPHETKPNFNNKPFIRGVEIIKQGQSKHFHKVGKKVMEESMRLDNTHTLHRIVKDVLKETINGISQIDLNGIDTPVKKRTKRHIKKGLTPEPYLYEIPEPGEQFEYVVVENDSSERWPSSEIVLEFLKKLKEGNKAGNNKADDGGMDDIKKIKPSYLIYRKGHAFYAKKLFNTTYTNKGEHLTNNAYYQSFLNMLDKQEESIRLKLSSLLKEISEVDIGYRETCMIAQAENALINLPENLPEKILAHIKNRFKEVPLVPVLICDIKELAMIGAVAGKDTASAPPTEIILDEELRVERVTSGPSCDDSFIIIFL</sequence>
<evidence type="ECO:0000256" key="3">
    <source>
        <dbReference type="ARBA" id="ARBA00022679"/>
    </source>
</evidence>
<dbReference type="GO" id="GO:0003677">
    <property type="term" value="F:DNA binding"/>
    <property type="evidence" value="ECO:0007669"/>
    <property type="project" value="UniProtKB-KW"/>
</dbReference>
<dbReference type="Gene3D" id="3.30.420.10">
    <property type="entry name" value="Ribonuclease H-like superfamily/Ribonuclease H"/>
    <property type="match status" value="1"/>
</dbReference>
<evidence type="ECO:0000256" key="5">
    <source>
        <dbReference type="ARBA" id="ARBA00022932"/>
    </source>
</evidence>
<dbReference type="SUPFAM" id="SSF53098">
    <property type="entry name" value="Ribonuclease H-like"/>
    <property type="match status" value="1"/>
</dbReference>
<evidence type="ECO:0000313" key="9">
    <source>
        <dbReference type="EMBL" id="RIA83738.1"/>
    </source>
</evidence>
<dbReference type="PRINTS" id="PR00106">
    <property type="entry name" value="DNAPOLB"/>
</dbReference>